<name>X1PUN8_9ZZZZ</name>
<evidence type="ECO:0000259" key="2">
    <source>
        <dbReference type="Pfam" id="PF00496"/>
    </source>
</evidence>
<dbReference type="InterPro" id="IPR039424">
    <property type="entry name" value="SBP_5"/>
</dbReference>
<dbReference type="Pfam" id="PF00496">
    <property type="entry name" value="SBP_bac_5"/>
    <property type="match status" value="1"/>
</dbReference>
<comment type="caution">
    <text evidence="3">The sequence shown here is derived from an EMBL/GenBank/DDBJ whole genome shotgun (WGS) entry which is preliminary data.</text>
</comment>
<evidence type="ECO:0000313" key="3">
    <source>
        <dbReference type="EMBL" id="GAI59533.1"/>
    </source>
</evidence>
<evidence type="ECO:0000256" key="1">
    <source>
        <dbReference type="ARBA" id="ARBA00022729"/>
    </source>
</evidence>
<dbReference type="PANTHER" id="PTHR30290">
    <property type="entry name" value="PERIPLASMIC BINDING COMPONENT OF ABC TRANSPORTER"/>
    <property type="match status" value="1"/>
</dbReference>
<dbReference type="InterPro" id="IPR000914">
    <property type="entry name" value="SBP_5_dom"/>
</dbReference>
<keyword evidence="1" id="KW-0732">Signal</keyword>
<dbReference type="EMBL" id="BARW01001391">
    <property type="protein sequence ID" value="GAI59533.1"/>
    <property type="molecule type" value="Genomic_DNA"/>
</dbReference>
<dbReference type="SUPFAM" id="SSF53850">
    <property type="entry name" value="Periplasmic binding protein-like II"/>
    <property type="match status" value="1"/>
</dbReference>
<organism evidence="3">
    <name type="scientific">marine sediment metagenome</name>
    <dbReference type="NCBI Taxonomy" id="412755"/>
    <lineage>
        <taxon>unclassified sequences</taxon>
        <taxon>metagenomes</taxon>
        <taxon>ecological metagenomes</taxon>
    </lineage>
</organism>
<proteinExistence type="predicted"/>
<gene>
    <name evidence="3" type="ORF">S12H4_04490</name>
</gene>
<feature type="non-terminal residue" evidence="3">
    <location>
        <position position="512"/>
    </location>
</feature>
<dbReference type="GO" id="GO:1904680">
    <property type="term" value="F:peptide transmembrane transporter activity"/>
    <property type="evidence" value="ECO:0007669"/>
    <property type="project" value="TreeGrafter"/>
</dbReference>
<dbReference type="PANTHER" id="PTHR30290:SF38">
    <property type="entry name" value="D,D-DIPEPTIDE-BINDING PERIPLASMIC PROTEIN DDPA-RELATED"/>
    <property type="match status" value="1"/>
</dbReference>
<accession>X1PUN8</accession>
<dbReference type="AlphaFoldDB" id="X1PUN8"/>
<dbReference type="CDD" id="cd00995">
    <property type="entry name" value="PBP2_NikA_DppA_OppA_like"/>
    <property type="match status" value="1"/>
</dbReference>
<reference evidence="3" key="1">
    <citation type="journal article" date="2014" name="Front. Microbiol.">
        <title>High frequency of phylogenetically diverse reductive dehalogenase-homologous genes in deep subseafloor sedimentary metagenomes.</title>
        <authorList>
            <person name="Kawai M."/>
            <person name="Futagami T."/>
            <person name="Toyoda A."/>
            <person name="Takaki Y."/>
            <person name="Nishi S."/>
            <person name="Hori S."/>
            <person name="Arai W."/>
            <person name="Tsubouchi T."/>
            <person name="Morono Y."/>
            <person name="Uchiyama I."/>
            <person name="Ito T."/>
            <person name="Fujiyama A."/>
            <person name="Inagaki F."/>
            <person name="Takami H."/>
        </authorList>
    </citation>
    <scope>NUCLEOTIDE SEQUENCE</scope>
    <source>
        <strain evidence="3">Expedition CK06-06</strain>
    </source>
</reference>
<dbReference type="Gene3D" id="3.40.190.10">
    <property type="entry name" value="Periplasmic binding protein-like II"/>
    <property type="match status" value="1"/>
</dbReference>
<dbReference type="Gene3D" id="3.10.105.10">
    <property type="entry name" value="Dipeptide-binding Protein, Domain 3"/>
    <property type="match status" value="1"/>
</dbReference>
<protein>
    <recommendedName>
        <fullName evidence="2">Solute-binding protein family 5 domain-containing protein</fullName>
    </recommendedName>
</protein>
<feature type="domain" description="Solute-binding protein family 5" evidence="2">
    <location>
        <begin position="55"/>
        <end position="424"/>
    </location>
</feature>
<feature type="non-terminal residue" evidence="3">
    <location>
        <position position="1"/>
    </location>
</feature>
<sequence>PGSPYIMDNNWPALLYLTPVLEGPLVGDFLERGSRGTGEFAFQMGNYVPGEFLAGQLLESWEVSLEEMVWHVRPGVYWAADNVDWMENRELTADDVVADLLEYRECPGGVGFRGWSGDIYTDGRYTVVIEFDTFDVGWSFYLGYEDRAIYTPPEMIAAGPDKWANQVGTGPFMVKEHVVGSHMSYERNPNWWQTTTIDGKVYDDVPFIDEMIWPIIPDVATRVAALMTGKIDFHWTMPAEQWDHLDKVAPELLSAKFPGFAGREMVFAAQNPPFDSREVRRAMMIGTNLKAFQALYGRGPMSLHWWPVSSSHSESTYTPIEKLPAEARILYDYNPELASQMLRDAGVPEGFEMEYLVDAGAYNLDEASLLEDQWKKIGIDLQIKILDYATYIKILYAFTAKHSIQGMGAAILNPFDAFPSNLYTDSYGNFGSWSNAEFDALVDKLLRTPDVDEQNRLVKEAAIVALEDAPYIPLNLTVDGNYWWPWVKNYYGEHNVRDNDFASILAHAWIDQ</sequence>
<dbReference type="GO" id="GO:0015833">
    <property type="term" value="P:peptide transport"/>
    <property type="evidence" value="ECO:0007669"/>
    <property type="project" value="TreeGrafter"/>
</dbReference>